<dbReference type="GO" id="GO:0004340">
    <property type="term" value="F:glucokinase activity"/>
    <property type="evidence" value="ECO:0007669"/>
    <property type="project" value="InterPro"/>
</dbReference>
<evidence type="ECO:0000256" key="3">
    <source>
        <dbReference type="RuleBase" id="RU004046"/>
    </source>
</evidence>
<reference evidence="4 5" key="1">
    <citation type="submission" date="2010-10" db="EMBL/GenBank/DDBJ databases">
        <authorList>
            <consortium name="The Broad Institute Genome Sequencing Platform"/>
            <person name="Ward D."/>
            <person name="Earl A."/>
            <person name="Feldgarden M."/>
            <person name="Young S.K."/>
            <person name="Gargeya S."/>
            <person name="Zeng Q."/>
            <person name="Alvarado L."/>
            <person name="Berlin A."/>
            <person name="Bochicchio J."/>
            <person name="Chapman S.B."/>
            <person name="Chen Z."/>
            <person name="Freedman E."/>
            <person name="Gellesch M."/>
            <person name="Goldberg J."/>
            <person name="Griggs A."/>
            <person name="Gujja S."/>
            <person name="Heilman E."/>
            <person name="Heiman D."/>
            <person name="Howarth C."/>
            <person name="Mehta T."/>
            <person name="Neiman D."/>
            <person name="Pearson M."/>
            <person name="Roberts A."/>
            <person name="Saif S."/>
            <person name="Shea T."/>
            <person name="Shenoy N."/>
            <person name="Sisk P."/>
            <person name="Stolte C."/>
            <person name="Sykes S."/>
            <person name="White J."/>
            <person name="Yandava C."/>
            <person name="Allen-Vercoe E."/>
            <person name="Sibley C."/>
            <person name="Ambrose C.E."/>
            <person name="Strauss J."/>
            <person name="Daigneault M."/>
            <person name="Haas B."/>
            <person name="Nusbaum C."/>
            <person name="Birren B."/>
        </authorList>
    </citation>
    <scope>NUCLEOTIDE SEQUENCE [LARGE SCALE GENOMIC DNA]</scope>
    <source>
        <strain evidence="4 5">3_1_6</strain>
    </source>
</reference>
<dbReference type="HOGENOM" id="CLU_042582_0_0_7"/>
<dbReference type="AlphaFoldDB" id="E5Y557"/>
<name>E5Y557_BILW3</name>
<dbReference type="InterPro" id="IPR003836">
    <property type="entry name" value="Glucokinase"/>
</dbReference>
<dbReference type="GO" id="GO:0005524">
    <property type="term" value="F:ATP binding"/>
    <property type="evidence" value="ECO:0007669"/>
    <property type="project" value="InterPro"/>
</dbReference>
<comment type="similarity">
    <text evidence="3">Belongs to the bacterial glucokinase family.</text>
</comment>
<dbReference type="GeneID" id="78086449"/>
<dbReference type="Gene3D" id="3.40.367.20">
    <property type="match status" value="1"/>
</dbReference>
<dbReference type="SUPFAM" id="SSF53067">
    <property type="entry name" value="Actin-like ATPase domain"/>
    <property type="match status" value="1"/>
</dbReference>
<keyword evidence="1" id="KW-0808">Transferase</keyword>
<dbReference type="Proteomes" id="UP000006034">
    <property type="component" value="Unassembled WGS sequence"/>
</dbReference>
<dbReference type="Pfam" id="PF02685">
    <property type="entry name" value="Glucokinase"/>
    <property type="match status" value="1"/>
</dbReference>
<dbReference type="InterPro" id="IPR043129">
    <property type="entry name" value="ATPase_NBD"/>
</dbReference>
<comment type="caution">
    <text evidence="4">The sequence shown here is derived from an EMBL/GenBank/DDBJ whole genome shotgun (WGS) entry which is preliminary data.</text>
</comment>
<dbReference type="GO" id="GO:0006096">
    <property type="term" value="P:glycolytic process"/>
    <property type="evidence" value="ECO:0007669"/>
    <property type="project" value="InterPro"/>
</dbReference>
<dbReference type="GO" id="GO:0005536">
    <property type="term" value="F:D-glucose binding"/>
    <property type="evidence" value="ECO:0007669"/>
    <property type="project" value="InterPro"/>
</dbReference>
<evidence type="ECO:0000256" key="2">
    <source>
        <dbReference type="ARBA" id="ARBA00022777"/>
    </source>
</evidence>
<dbReference type="GO" id="GO:0005829">
    <property type="term" value="C:cytosol"/>
    <property type="evidence" value="ECO:0007669"/>
    <property type="project" value="TreeGrafter"/>
</dbReference>
<dbReference type="PANTHER" id="PTHR47690:SF1">
    <property type="entry name" value="GLUCOKINASE"/>
    <property type="match status" value="1"/>
</dbReference>
<proteinExistence type="inferred from homology"/>
<reference evidence="4 5" key="2">
    <citation type="submission" date="2013-04" db="EMBL/GenBank/DDBJ databases">
        <title>The Genome Sequence of Bilophila wadsworthia 3_1_6.</title>
        <authorList>
            <consortium name="The Broad Institute Genomics Platform"/>
            <person name="Earl A."/>
            <person name="Ward D."/>
            <person name="Feldgarden M."/>
            <person name="Gevers D."/>
            <person name="Sibley C."/>
            <person name="Strauss J."/>
            <person name="Allen-Vercoe E."/>
            <person name="Walker B."/>
            <person name="Young S."/>
            <person name="Zeng Q."/>
            <person name="Gargeya S."/>
            <person name="Fitzgerald M."/>
            <person name="Haas B."/>
            <person name="Abouelleil A."/>
            <person name="Allen A.W."/>
            <person name="Alvarado L."/>
            <person name="Arachchi H.M."/>
            <person name="Berlin A.M."/>
            <person name="Chapman S.B."/>
            <person name="Gainer-Dewar J."/>
            <person name="Goldberg J."/>
            <person name="Griggs A."/>
            <person name="Gujja S."/>
            <person name="Hansen M."/>
            <person name="Howarth C."/>
            <person name="Imamovic A."/>
            <person name="Ireland A."/>
            <person name="Larimer J."/>
            <person name="McCowan C."/>
            <person name="Murphy C."/>
            <person name="Pearson M."/>
            <person name="Poon T.W."/>
            <person name="Priest M."/>
            <person name="Roberts A."/>
            <person name="Saif S."/>
            <person name="Shea T."/>
            <person name="Sisk P."/>
            <person name="Sykes S."/>
            <person name="Wortman J."/>
            <person name="Nusbaum C."/>
            <person name="Birren B."/>
        </authorList>
    </citation>
    <scope>NUCLEOTIDE SEQUENCE [LARGE SCALE GENOMIC DNA]</scope>
    <source>
        <strain evidence="4 5">3_1_6</strain>
    </source>
</reference>
<evidence type="ECO:0000256" key="1">
    <source>
        <dbReference type="ARBA" id="ARBA00022679"/>
    </source>
</evidence>
<evidence type="ECO:0000313" key="5">
    <source>
        <dbReference type="Proteomes" id="UP000006034"/>
    </source>
</evidence>
<evidence type="ECO:0000313" key="4">
    <source>
        <dbReference type="EMBL" id="EFV44824.1"/>
    </source>
</evidence>
<dbReference type="CDD" id="cd24008">
    <property type="entry name" value="ASKHA_NBD_GLK"/>
    <property type="match status" value="1"/>
</dbReference>
<keyword evidence="2" id="KW-0418">Kinase</keyword>
<dbReference type="OrthoDB" id="257751at2"/>
<dbReference type="eggNOG" id="COG0837">
    <property type="taxonomic scope" value="Bacteria"/>
</dbReference>
<dbReference type="STRING" id="563192.HMPREF0179_01320"/>
<accession>E5Y557</accession>
<gene>
    <name evidence="4" type="ORF">HMPREF0179_01320</name>
</gene>
<dbReference type="InterPro" id="IPR050201">
    <property type="entry name" value="Bacterial_glucokinase"/>
</dbReference>
<dbReference type="EMBL" id="ADCP02000001">
    <property type="protein sequence ID" value="EFV44824.1"/>
    <property type="molecule type" value="Genomic_DNA"/>
</dbReference>
<evidence type="ECO:0008006" key="6">
    <source>
        <dbReference type="Google" id="ProtNLM"/>
    </source>
</evidence>
<dbReference type="PANTHER" id="PTHR47690">
    <property type="entry name" value="GLUCOKINASE"/>
    <property type="match status" value="1"/>
</dbReference>
<organism evidence="4 5">
    <name type="scientific">Bilophila wadsworthia (strain 3_1_6)</name>
    <dbReference type="NCBI Taxonomy" id="563192"/>
    <lineage>
        <taxon>Bacteria</taxon>
        <taxon>Pseudomonadati</taxon>
        <taxon>Thermodesulfobacteriota</taxon>
        <taxon>Desulfovibrionia</taxon>
        <taxon>Desulfovibrionales</taxon>
        <taxon>Desulfovibrionaceae</taxon>
        <taxon>Bilophila</taxon>
    </lineage>
</organism>
<sequence>MPYIMAVDLGGTNCRFAGFTLDKGILSLHRMGKRKTAELPDTGALISACGTALDRHPRTADAFVVGMAGPVADPLKARLTNAPLEVDLTDAGERYGIRSCRIINDFTAEACACLTEAGSSAHCVLDAPGPRPAGPIGIIGAGTGLGTASLIRDSHGSWLPLPAEGGHVIFPFIGKEEAAFQDFAARELGLACLSGDDVLSGRGLRLLHLFLTGERREAHEIAAEAFGSETGTLRWYARFYARACRNWALSTLCTGGLFITGGIALRNPLVTECAAFREAFYEGPHRRLLERIPVRRFTDMNSGLWGSAWFGMRMTA</sequence>
<dbReference type="RefSeq" id="WP_005026377.1">
    <property type="nucleotide sequence ID" value="NZ_KE150238.1"/>
</dbReference>
<dbReference type="Gene3D" id="3.30.420.40">
    <property type="match status" value="1"/>
</dbReference>
<protein>
    <recommendedName>
        <fullName evidence="6">Glucokinase</fullName>
    </recommendedName>
</protein>
<keyword evidence="5" id="KW-1185">Reference proteome</keyword>